<evidence type="ECO:0000313" key="9">
    <source>
        <dbReference type="EMBL" id="TWG26434.1"/>
    </source>
</evidence>
<dbReference type="GO" id="GO:0016987">
    <property type="term" value="F:sigma factor activity"/>
    <property type="evidence" value="ECO:0007669"/>
    <property type="project" value="UniProtKB-KW"/>
</dbReference>
<dbReference type="InterPro" id="IPR036388">
    <property type="entry name" value="WH-like_DNA-bd_sf"/>
</dbReference>
<proteinExistence type="inferred from homology"/>
<dbReference type="InterPro" id="IPR013325">
    <property type="entry name" value="RNA_pol_sigma_r2"/>
</dbReference>
<feature type="region of interest" description="Disordered" evidence="6">
    <location>
        <begin position="136"/>
        <end position="161"/>
    </location>
</feature>
<evidence type="ECO:0000256" key="4">
    <source>
        <dbReference type="ARBA" id="ARBA00023125"/>
    </source>
</evidence>
<evidence type="ECO:0000256" key="5">
    <source>
        <dbReference type="ARBA" id="ARBA00023163"/>
    </source>
</evidence>
<evidence type="ECO:0000256" key="2">
    <source>
        <dbReference type="ARBA" id="ARBA00023015"/>
    </source>
</evidence>
<dbReference type="InterPro" id="IPR013324">
    <property type="entry name" value="RNA_pol_sigma_r3/r4-like"/>
</dbReference>
<dbReference type="GO" id="GO:0006352">
    <property type="term" value="P:DNA-templated transcription initiation"/>
    <property type="evidence" value="ECO:0007669"/>
    <property type="project" value="InterPro"/>
</dbReference>
<comment type="caution">
    <text evidence="9">The sequence shown here is derived from an EMBL/GenBank/DDBJ whole genome shotgun (WGS) entry which is preliminary data.</text>
</comment>
<dbReference type="InterPro" id="IPR013249">
    <property type="entry name" value="RNA_pol_sigma70_r4_t2"/>
</dbReference>
<evidence type="ECO:0000259" key="7">
    <source>
        <dbReference type="Pfam" id="PF04542"/>
    </source>
</evidence>
<dbReference type="AlphaFoldDB" id="A0A561WRG5"/>
<accession>A0A561WRG5</accession>
<name>A0A561WRG5_ACTTI</name>
<feature type="region of interest" description="Disordered" evidence="6">
    <location>
        <begin position="226"/>
        <end position="268"/>
    </location>
</feature>
<evidence type="ECO:0000256" key="6">
    <source>
        <dbReference type="SAM" id="MobiDB-lite"/>
    </source>
</evidence>
<dbReference type="Pfam" id="PF08281">
    <property type="entry name" value="Sigma70_r4_2"/>
    <property type="match status" value="1"/>
</dbReference>
<gene>
    <name evidence="9" type="ORF">FHX34_1011418</name>
</gene>
<dbReference type="InterPro" id="IPR014284">
    <property type="entry name" value="RNA_pol_sigma-70_dom"/>
</dbReference>
<protein>
    <submittedName>
        <fullName evidence="9">RNA polymerase ECF family sigma subunit</fullName>
    </submittedName>
</protein>
<dbReference type="NCBIfam" id="NF007225">
    <property type="entry name" value="PRK09643.1"/>
    <property type="match status" value="1"/>
</dbReference>
<evidence type="ECO:0000259" key="8">
    <source>
        <dbReference type="Pfam" id="PF08281"/>
    </source>
</evidence>
<dbReference type="Proteomes" id="UP000320239">
    <property type="component" value="Unassembled WGS sequence"/>
</dbReference>
<sequence>MTGDEGGGEPPLPGNPMGSRGTDPMAYIAGVASRDAPPGGTGPGDTAPSDAELVRAHVAGDPEAFGELVRRHRDRLWAVALRTIGDREEAADAVQDALLSAHRAAARFRGDSAVTTWLHRIVVNACLDRIRRRQAHPTVPLPDGDRTAGRPAAPEPAAPAPDHDTVLLVRAALAALPVDQRAAIVLVDVQGYGVAEAAEMLGIAEGTVKSRCARGRARMALALHDVRGAAPAPGDPPHDGNRTGRRNVPSRSDAVTPLPTGRERRDQR</sequence>
<evidence type="ECO:0000256" key="1">
    <source>
        <dbReference type="ARBA" id="ARBA00010641"/>
    </source>
</evidence>
<dbReference type="SUPFAM" id="SSF88946">
    <property type="entry name" value="Sigma2 domain of RNA polymerase sigma factors"/>
    <property type="match status" value="1"/>
</dbReference>
<keyword evidence="3" id="KW-0731">Sigma factor</keyword>
<feature type="domain" description="RNA polymerase sigma factor 70 region 4 type 2" evidence="8">
    <location>
        <begin position="169"/>
        <end position="219"/>
    </location>
</feature>
<organism evidence="9 10">
    <name type="scientific">Actinoplanes teichomyceticus</name>
    <dbReference type="NCBI Taxonomy" id="1867"/>
    <lineage>
        <taxon>Bacteria</taxon>
        <taxon>Bacillati</taxon>
        <taxon>Actinomycetota</taxon>
        <taxon>Actinomycetes</taxon>
        <taxon>Micromonosporales</taxon>
        <taxon>Micromonosporaceae</taxon>
        <taxon>Actinoplanes</taxon>
    </lineage>
</organism>
<keyword evidence="4" id="KW-0238">DNA-binding</keyword>
<feature type="domain" description="RNA polymerase sigma-70 region 2" evidence="7">
    <location>
        <begin position="68"/>
        <end position="134"/>
    </location>
</feature>
<keyword evidence="5" id="KW-0804">Transcription</keyword>
<dbReference type="Pfam" id="PF04542">
    <property type="entry name" value="Sigma70_r2"/>
    <property type="match status" value="1"/>
</dbReference>
<keyword evidence="10" id="KW-1185">Reference proteome</keyword>
<evidence type="ECO:0000256" key="3">
    <source>
        <dbReference type="ARBA" id="ARBA00023082"/>
    </source>
</evidence>
<dbReference type="InterPro" id="IPR039425">
    <property type="entry name" value="RNA_pol_sigma-70-like"/>
</dbReference>
<dbReference type="NCBIfam" id="TIGR02937">
    <property type="entry name" value="sigma70-ECF"/>
    <property type="match status" value="1"/>
</dbReference>
<feature type="region of interest" description="Disordered" evidence="6">
    <location>
        <begin position="1"/>
        <end position="49"/>
    </location>
</feature>
<dbReference type="Gene3D" id="1.10.10.10">
    <property type="entry name" value="Winged helix-like DNA-binding domain superfamily/Winged helix DNA-binding domain"/>
    <property type="match status" value="1"/>
</dbReference>
<dbReference type="PANTHER" id="PTHR43133:SF50">
    <property type="entry name" value="ECF RNA POLYMERASE SIGMA FACTOR SIGM"/>
    <property type="match status" value="1"/>
</dbReference>
<dbReference type="GO" id="GO:0003677">
    <property type="term" value="F:DNA binding"/>
    <property type="evidence" value="ECO:0007669"/>
    <property type="project" value="UniProtKB-KW"/>
</dbReference>
<keyword evidence="2" id="KW-0805">Transcription regulation</keyword>
<dbReference type="EMBL" id="VIWY01000001">
    <property type="protein sequence ID" value="TWG26434.1"/>
    <property type="molecule type" value="Genomic_DNA"/>
</dbReference>
<reference evidence="9 10" key="1">
    <citation type="submission" date="2019-06" db="EMBL/GenBank/DDBJ databases">
        <title>Sequencing the genomes of 1000 actinobacteria strains.</title>
        <authorList>
            <person name="Klenk H.-P."/>
        </authorList>
    </citation>
    <scope>NUCLEOTIDE SEQUENCE [LARGE SCALE GENOMIC DNA]</scope>
    <source>
        <strain evidence="9 10">DSM 43866</strain>
    </source>
</reference>
<evidence type="ECO:0000313" key="10">
    <source>
        <dbReference type="Proteomes" id="UP000320239"/>
    </source>
</evidence>
<dbReference type="PANTHER" id="PTHR43133">
    <property type="entry name" value="RNA POLYMERASE ECF-TYPE SIGMA FACTO"/>
    <property type="match status" value="1"/>
</dbReference>
<dbReference type="SUPFAM" id="SSF88659">
    <property type="entry name" value="Sigma3 and sigma4 domains of RNA polymerase sigma factors"/>
    <property type="match status" value="1"/>
</dbReference>
<comment type="similarity">
    <text evidence="1">Belongs to the sigma-70 factor family. ECF subfamily.</text>
</comment>
<dbReference type="Gene3D" id="1.10.1740.10">
    <property type="match status" value="1"/>
</dbReference>
<dbReference type="InterPro" id="IPR007627">
    <property type="entry name" value="RNA_pol_sigma70_r2"/>
</dbReference>